<dbReference type="SMART" id="SM00184">
    <property type="entry name" value="RING"/>
    <property type="match status" value="1"/>
</dbReference>
<keyword evidence="8" id="KW-0804">Transcription</keyword>
<comment type="catalytic activity">
    <reaction evidence="1">
        <text>S-ubiquitinyl-[E2 ubiquitin-conjugating enzyme]-L-cysteine + [acceptor protein]-L-lysine = [E2 ubiquitin-conjugating enzyme]-L-cysteine + N(6)-ubiquitinyl-[acceptor protein]-L-lysine.</text>
        <dbReference type="EC" id="2.3.2.27"/>
    </reaction>
</comment>
<evidence type="ECO:0000256" key="2">
    <source>
        <dbReference type="ARBA" id="ARBA00012483"/>
    </source>
</evidence>
<name>A0A8C3BQT2_CAIMO</name>
<evidence type="ECO:0000256" key="9">
    <source>
        <dbReference type="PROSITE-ProRule" id="PRU00175"/>
    </source>
</evidence>
<dbReference type="PANTHER" id="PTHR46077">
    <property type="entry name" value="E3 UBIQUITIN-PROTEIN LIGASE TOPORS"/>
    <property type="match status" value="1"/>
</dbReference>
<accession>A0A8C3BQT2</accession>
<keyword evidence="3" id="KW-0808">Transferase</keyword>
<dbReference type="InterPro" id="IPR013083">
    <property type="entry name" value="Znf_RING/FYVE/PHD"/>
</dbReference>
<dbReference type="AlphaFoldDB" id="A0A8C3BQT2"/>
<keyword evidence="12" id="KW-1185">Reference proteome</keyword>
<dbReference type="PANTHER" id="PTHR46077:SF1">
    <property type="entry name" value="TOP1 BINDING ARGININE_SERINE RICH PROTEIN, E3 UBIQUITIN LIGASE"/>
    <property type="match status" value="1"/>
</dbReference>
<evidence type="ECO:0000256" key="1">
    <source>
        <dbReference type="ARBA" id="ARBA00000900"/>
    </source>
</evidence>
<dbReference type="GO" id="GO:0000209">
    <property type="term" value="P:protein polyubiquitination"/>
    <property type="evidence" value="ECO:0007669"/>
    <property type="project" value="TreeGrafter"/>
</dbReference>
<dbReference type="PROSITE" id="PS50089">
    <property type="entry name" value="ZF_RING_2"/>
    <property type="match status" value="1"/>
</dbReference>
<keyword evidence="5 9" id="KW-0863">Zinc-finger</keyword>
<dbReference type="Gene3D" id="3.30.40.10">
    <property type="entry name" value="Zinc/RING finger domain, C3HC4 (zinc finger)"/>
    <property type="match status" value="1"/>
</dbReference>
<proteinExistence type="predicted"/>
<protein>
    <recommendedName>
        <fullName evidence="2">RING-type E3 ubiquitin transferase</fullName>
        <ecNumber evidence="2">2.3.2.27</ecNumber>
    </recommendedName>
</protein>
<dbReference type="InterPro" id="IPR017907">
    <property type="entry name" value="Znf_RING_CS"/>
</dbReference>
<evidence type="ECO:0000313" key="12">
    <source>
        <dbReference type="Proteomes" id="UP000694556"/>
    </source>
</evidence>
<evidence type="ECO:0000256" key="7">
    <source>
        <dbReference type="ARBA" id="ARBA00023015"/>
    </source>
</evidence>
<dbReference type="Proteomes" id="UP000694556">
    <property type="component" value="Chromosome Z"/>
</dbReference>
<evidence type="ECO:0000259" key="10">
    <source>
        <dbReference type="PROSITE" id="PS50089"/>
    </source>
</evidence>
<feature type="domain" description="RING-type" evidence="10">
    <location>
        <begin position="9"/>
        <end position="48"/>
    </location>
</feature>
<reference evidence="11" key="2">
    <citation type="submission" date="2025-08" db="UniProtKB">
        <authorList>
            <consortium name="Ensembl"/>
        </authorList>
    </citation>
    <scope>IDENTIFICATION</scope>
</reference>
<evidence type="ECO:0000256" key="3">
    <source>
        <dbReference type="ARBA" id="ARBA00022679"/>
    </source>
</evidence>
<evidence type="ECO:0000313" key="11">
    <source>
        <dbReference type="Ensembl" id="ENSCMMP00000008647.1"/>
    </source>
</evidence>
<dbReference type="GO" id="GO:0008270">
    <property type="term" value="F:zinc ion binding"/>
    <property type="evidence" value="ECO:0007669"/>
    <property type="project" value="UniProtKB-KW"/>
</dbReference>
<keyword evidence="6" id="KW-0862">Zinc</keyword>
<reference evidence="11" key="3">
    <citation type="submission" date="2025-09" db="UniProtKB">
        <authorList>
            <consortium name="Ensembl"/>
        </authorList>
    </citation>
    <scope>IDENTIFICATION</scope>
</reference>
<dbReference type="GO" id="GO:0006513">
    <property type="term" value="P:protein monoubiquitination"/>
    <property type="evidence" value="ECO:0007669"/>
    <property type="project" value="TreeGrafter"/>
</dbReference>
<organism evidence="11 12">
    <name type="scientific">Cairina moschata</name>
    <name type="common">Muscovy duck</name>
    <dbReference type="NCBI Taxonomy" id="8855"/>
    <lineage>
        <taxon>Eukaryota</taxon>
        <taxon>Metazoa</taxon>
        <taxon>Chordata</taxon>
        <taxon>Craniata</taxon>
        <taxon>Vertebrata</taxon>
        <taxon>Euteleostomi</taxon>
        <taxon>Archelosauria</taxon>
        <taxon>Archosauria</taxon>
        <taxon>Dinosauria</taxon>
        <taxon>Saurischia</taxon>
        <taxon>Theropoda</taxon>
        <taxon>Coelurosauria</taxon>
        <taxon>Aves</taxon>
        <taxon>Neognathae</taxon>
        <taxon>Galloanserae</taxon>
        <taxon>Anseriformes</taxon>
        <taxon>Anatidae</taxon>
        <taxon>Anatinae</taxon>
        <taxon>Cairina</taxon>
    </lineage>
</organism>
<evidence type="ECO:0000256" key="5">
    <source>
        <dbReference type="ARBA" id="ARBA00022771"/>
    </source>
</evidence>
<keyword evidence="7" id="KW-0805">Transcription regulation</keyword>
<dbReference type="GO" id="GO:0061630">
    <property type="term" value="F:ubiquitin protein ligase activity"/>
    <property type="evidence" value="ECO:0007669"/>
    <property type="project" value="UniProtKB-EC"/>
</dbReference>
<evidence type="ECO:0000256" key="4">
    <source>
        <dbReference type="ARBA" id="ARBA00022723"/>
    </source>
</evidence>
<evidence type="ECO:0000256" key="8">
    <source>
        <dbReference type="ARBA" id="ARBA00023163"/>
    </source>
</evidence>
<evidence type="ECO:0000256" key="6">
    <source>
        <dbReference type="ARBA" id="ARBA00022833"/>
    </source>
</evidence>
<dbReference type="PROSITE" id="PS00518">
    <property type="entry name" value="ZF_RING_1"/>
    <property type="match status" value="1"/>
</dbReference>
<sequence length="74" mass="8377">MATALESRCPICLDTWDNAGYVMPCLHQFCFQCIKQWVESKPECPLCKRRVRLGCSSRHSPPLPRCPAPLLCSP</sequence>
<dbReference type="EC" id="2.3.2.27" evidence="2"/>
<reference evidence="11" key="1">
    <citation type="submission" date="2018-09" db="EMBL/GenBank/DDBJ databases">
        <title>Common duck and Muscovy duck high density SNP chip.</title>
        <authorList>
            <person name="Vignal A."/>
            <person name="Thebault N."/>
            <person name="Warren W.C."/>
        </authorList>
    </citation>
    <scope>NUCLEOTIDE SEQUENCE [LARGE SCALE GENOMIC DNA]</scope>
</reference>
<dbReference type="Ensembl" id="ENSCMMT00000009537.1">
    <property type="protein sequence ID" value="ENSCMMP00000008647.1"/>
    <property type="gene ID" value="ENSCMMG00000005510.1"/>
</dbReference>
<dbReference type="InterPro" id="IPR001841">
    <property type="entry name" value="Znf_RING"/>
</dbReference>
<keyword evidence="4" id="KW-0479">Metal-binding</keyword>
<dbReference type="SUPFAM" id="SSF57850">
    <property type="entry name" value="RING/U-box"/>
    <property type="match status" value="1"/>
</dbReference>
<dbReference type="Pfam" id="PF13923">
    <property type="entry name" value="zf-C3HC4_2"/>
    <property type="match status" value="1"/>
</dbReference>